<proteinExistence type="predicted"/>
<dbReference type="EMBL" id="CM023470">
    <property type="protein sequence ID" value="KAH7978159.1"/>
    <property type="molecule type" value="Genomic_DNA"/>
</dbReference>
<keyword evidence="2" id="KW-1185">Reference proteome</keyword>
<evidence type="ECO:0000313" key="1">
    <source>
        <dbReference type="EMBL" id="KAH7978159.1"/>
    </source>
</evidence>
<gene>
    <name evidence="1" type="ORF">HPB49_004696</name>
</gene>
<organism evidence="1 2">
    <name type="scientific">Dermacentor silvarum</name>
    <name type="common">Tick</name>
    <dbReference type="NCBI Taxonomy" id="543639"/>
    <lineage>
        <taxon>Eukaryota</taxon>
        <taxon>Metazoa</taxon>
        <taxon>Ecdysozoa</taxon>
        <taxon>Arthropoda</taxon>
        <taxon>Chelicerata</taxon>
        <taxon>Arachnida</taxon>
        <taxon>Acari</taxon>
        <taxon>Parasitiformes</taxon>
        <taxon>Ixodida</taxon>
        <taxon>Ixodoidea</taxon>
        <taxon>Ixodidae</taxon>
        <taxon>Rhipicephalinae</taxon>
        <taxon>Dermacentor</taxon>
    </lineage>
</organism>
<dbReference type="Proteomes" id="UP000821865">
    <property type="component" value="Chromosome 1"/>
</dbReference>
<comment type="caution">
    <text evidence="1">The sequence shown here is derived from an EMBL/GenBank/DDBJ whole genome shotgun (WGS) entry which is preliminary data.</text>
</comment>
<accession>A0ACB8DUZ3</accession>
<sequence>MKRRAIFHHGVRPLHGNAPVMLDGDKDRLALNMFCYQEEDTAEVVFRPKPASHTPQATELTRGQRWRRWLSHWSPSSTATRSSEMALTTSPIVLLLSKQMPYSLPAKVSVHTIDFKLVITQRHVWSYLLSEDGVWGAFGSHPHMANEYNMDIEEDVHALDHPSVVALGDIGLDYSYK</sequence>
<evidence type="ECO:0000313" key="2">
    <source>
        <dbReference type="Proteomes" id="UP000821865"/>
    </source>
</evidence>
<name>A0ACB8DUZ3_DERSI</name>
<protein>
    <submittedName>
        <fullName evidence="1">Uncharacterized protein</fullName>
    </submittedName>
</protein>
<reference evidence="1" key="1">
    <citation type="submission" date="2020-05" db="EMBL/GenBank/DDBJ databases">
        <title>Large-scale comparative analyses of tick genomes elucidate their genetic diversity and vector capacities.</title>
        <authorList>
            <person name="Jia N."/>
            <person name="Wang J."/>
            <person name="Shi W."/>
            <person name="Du L."/>
            <person name="Sun Y."/>
            <person name="Zhan W."/>
            <person name="Jiang J."/>
            <person name="Wang Q."/>
            <person name="Zhang B."/>
            <person name="Ji P."/>
            <person name="Sakyi L.B."/>
            <person name="Cui X."/>
            <person name="Yuan T."/>
            <person name="Jiang B."/>
            <person name="Yang W."/>
            <person name="Lam T.T.-Y."/>
            <person name="Chang Q."/>
            <person name="Ding S."/>
            <person name="Wang X."/>
            <person name="Zhu J."/>
            <person name="Ruan X."/>
            <person name="Zhao L."/>
            <person name="Wei J."/>
            <person name="Que T."/>
            <person name="Du C."/>
            <person name="Cheng J."/>
            <person name="Dai P."/>
            <person name="Han X."/>
            <person name="Huang E."/>
            <person name="Gao Y."/>
            <person name="Liu J."/>
            <person name="Shao H."/>
            <person name="Ye R."/>
            <person name="Li L."/>
            <person name="Wei W."/>
            <person name="Wang X."/>
            <person name="Wang C."/>
            <person name="Yang T."/>
            <person name="Huo Q."/>
            <person name="Li W."/>
            <person name="Guo W."/>
            <person name="Chen H."/>
            <person name="Zhou L."/>
            <person name="Ni X."/>
            <person name="Tian J."/>
            <person name="Zhou Y."/>
            <person name="Sheng Y."/>
            <person name="Liu T."/>
            <person name="Pan Y."/>
            <person name="Xia L."/>
            <person name="Li J."/>
            <person name="Zhao F."/>
            <person name="Cao W."/>
        </authorList>
    </citation>
    <scope>NUCLEOTIDE SEQUENCE</scope>
    <source>
        <strain evidence="1">Dsil-2018</strain>
    </source>
</reference>